<proteinExistence type="predicted"/>
<keyword evidence="1" id="KW-1133">Transmembrane helix</keyword>
<sequence>MFIRKIFRLISFFFIALLGLFNLNIGLIKENKIVDYKQSLHAENLTNNADFFYDDLNQTAQAKTIKIFLTDGDYQSVLSSLMLTQYFLNDDVVDDKNSPVVFLYQQQLVNDVDFSINVASNITNWFQNNYPQNQGLVETNNSTIFANNTNISYTSANVLTFLDLIRIYFHNQYINDPQLVNKPLLFDIFISPQLLTTIWDNQSLMLYNFLPYLNKFHVIANTNYLKTVFFRNYAQLINNNLINFNPQQVLINYQDDFKKIFVNAKRHLESNTNNNNGFNDDSRDQISLDTFKKTPLYQLVYNQEKFLFYDGVSYQLNNTQVSDTLRLNVRFYQKIYELFFNAKRLMLDPTKVPLLIKQYLNIFLVTDQYNVSDYIYKNRTDFDINKKTFVFLEPLAPSKLNLNELNSSNTITNTKFDEYKSILATFRKIYPHDRYNFIYLTNVNFDGFKNRFDSFQQLLELNDAKIIYTKPISGYFFFYELWNEYQRNITSNVDSSIILGGVDYNDDNVLEAYDFLTTNTSTRTEQSNLIARNINNFPVPLTFLINDFEPGVLNPPAQYFLLNSSYITVVQGLINETLNTNQALNLIGSKRFFDNNNYTSYDPIQAYNRIISQERREISNQATIPIILVVFFVLLIGLVGIMMIFIIYNYKKLRRAQKSWSAYIAKFRKEEDNNHA</sequence>
<keyword evidence="1" id="KW-0812">Transmembrane</keyword>
<dbReference type="KEGG" id="mgz:GCW_00720"/>
<dbReference type="AlphaFoldDB" id="A0A0F6CK26"/>
<dbReference type="RefSeq" id="WP_011883848.1">
    <property type="nucleotide sequence ID" value="NC_023030.2"/>
</dbReference>
<gene>
    <name evidence="2" type="ORF">GCW_00720</name>
</gene>
<feature type="transmembrane region" description="Helical" evidence="1">
    <location>
        <begin position="622"/>
        <end position="648"/>
    </location>
</feature>
<keyword evidence="1" id="KW-0472">Membrane</keyword>
<dbReference type="EMBL" id="CP006916">
    <property type="protein sequence ID" value="AHB99448.1"/>
    <property type="molecule type" value="Genomic_DNA"/>
</dbReference>
<dbReference type="Proteomes" id="UP000018735">
    <property type="component" value="Chromosome"/>
</dbReference>
<evidence type="ECO:0000313" key="3">
    <source>
        <dbReference type="Proteomes" id="UP000018735"/>
    </source>
</evidence>
<dbReference type="HOGENOM" id="CLU_406433_0_0_14"/>
<accession>A0A0F6CK26</accession>
<reference evidence="2 3" key="1">
    <citation type="journal article" date="2011" name="PLoS ONE">
        <title>Core proteome of the minimal cell: comparative proteomics of three mollicute species.</title>
        <authorList>
            <person name="Fisunov G.Y."/>
            <person name="Alexeev D.G."/>
            <person name="Bazaleev N.A."/>
            <person name="Ladygina V.G."/>
            <person name="Galyamina M.A."/>
            <person name="Kondratov I.G."/>
            <person name="Zhukova N.A."/>
            <person name="Serebryakova M.V."/>
            <person name="Demina I.A."/>
            <person name="Govorun V.M."/>
        </authorList>
    </citation>
    <scope>NUCLEOTIDE SEQUENCE [LARGE SCALE GENOMIC DNA]</scope>
    <source>
        <strain evidence="2 3">S6</strain>
    </source>
</reference>
<evidence type="ECO:0000256" key="1">
    <source>
        <dbReference type="SAM" id="Phobius"/>
    </source>
</evidence>
<protein>
    <submittedName>
        <fullName evidence="2">Uncharacterized protein</fullName>
    </submittedName>
</protein>
<evidence type="ECO:0000313" key="2">
    <source>
        <dbReference type="EMBL" id="AHB99448.1"/>
    </source>
</evidence>
<organism evidence="2 3">
    <name type="scientific">Mycoplasmoides gallisepticum S6</name>
    <dbReference type="NCBI Taxonomy" id="1006581"/>
    <lineage>
        <taxon>Bacteria</taxon>
        <taxon>Bacillati</taxon>
        <taxon>Mycoplasmatota</taxon>
        <taxon>Mycoplasmoidales</taxon>
        <taxon>Mycoplasmoidaceae</taxon>
        <taxon>Mycoplasmoides</taxon>
    </lineage>
</organism>
<name>A0A0F6CK26_MYCGL</name>